<reference evidence="2 3" key="1">
    <citation type="submission" date="2018-12" db="EMBL/GenBank/DDBJ databases">
        <title>three novel Halomonas strain isolated from plants.</title>
        <authorList>
            <person name="Sun C."/>
        </authorList>
    </citation>
    <scope>NUCLEOTIDE SEQUENCE [LARGE SCALE GENOMIC DNA]</scope>
    <source>
        <strain evidence="2 3">DSM 19434</strain>
    </source>
</reference>
<gene>
    <name evidence="2" type="ORF">ELY33_17710</name>
</gene>
<comment type="caution">
    <text evidence="2">The sequence shown here is derived from an EMBL/GenBank/DDBJ whole genome shotgun (WGS) entry which is preliminary data.</text>
</comment>
<feature type="compositionally biased region" description="Polar residues" evidence="1">
    <location>
        <begin position="172"/>
        <end position="182"/>
    </location>
</feature>
<dbReference type="AlphaFoldDB" id="A0A3S1DG38"/>
<evidence type="ECO:0000313" key="3">
    <source>
        <dbReference type="Proteomes" id="UP000287336"/>
    </source>
</evidence>
<sequence length="191" mass="21550">MSQNKRRIRQKQTKRTNEERYQLVAKVDRYLSYYPHTSLNALCVSCGFSTSNYRRWKAALDEHPEYHEQGIIPTESTRPKHLARQTSEATRQCVIEEASKPHHTSAHSITDQLKSEGIAIGNGTVIEILEAAGLYGTIKRTNAKGECIKKKGLFRLCEKRQQEETRAEDANSIANTSATQKGSQDDTEASP</sequence>
<evidence type="ECO:0000313" key="2">
    <source>
        <dbReference type="EMBL" id="RUR25704.1"/>
    </source>
</evidence>
<organism evidence="2 3">
    <name type="scientific">Vreelandella andesensis</name>
    <dbReference type="NCBI Taxonomy" id="447567"/>
    <lineage>
        <taxon>Bacteria</taxon>
        <taxon>Pseudomonadati</taxon>
        <taxon>Pseudomonadota</taxon>
        <taxon>Gammaproteobacteria</taxon>
        <taxon>Oceanospirillales</taxon>
        <taxon>Halomonadaceae</taxon>
        <taxon>Vreelandella</taxon>
    </lineage>
</organism>
<dbReference type="RefSeq" id="WP_126949227.1">
    <property type="nucleotide sequence ID" value="NZ_RZHG01000033.1"/>
</dbReference>
<dbReference type="EMBL" id="RZHG01000033">
    <property type="protein sequence ID" value="RUR25704.1"/>
    <property type="molecule type" value="Genomic_DNA"/>
</dbReference>
<name>A0A3S1DG38_9GAMM</name>
<feature type="compositionally biased region" description="Basic and acidic residues" evidence="1">
    <location>
        <begin position="160"/>
        <end position="169"/>
    </location>
</feature>
<proteinExistence type="predicted"/>
<dbReference type="OrthoDB" id="9861979at2"/>
<evidence type="ECO:0000256" key="1">
    <source>
        <dbReference type="SAM" id="MobiDB-lite"/>
    </source>
</evidence>
<feature type="region of interest" description="Disordered" evidence="1">
    <location>
        <begin position="160"/>
        <end position="191"/>
    </location>
</feature>
<accession>A0A3S1DG38</accession>
<protein>
    <submittedName>
        <fullName evidence="2">Uncharacterized protein</fullName>
    </submittedName>
</protein>
<dbReference type="Proteomes" id="UP000287336">
    <property type="component" value="Unassembled WGS sequence"/>
</dbReference>
<keyword evidence="3" id="KW-1185">Reference proteome</keyword>